<dbReference type="PANTHER" id="PTHR43633:SF1">
    <property type="entry name" value="ALCOHOL DEHYDROGENASE YQHD"/>
    <property type="match status" value="1"/>
</dbReference>
<name>A0A099I5X0_CLOIN</name>
<dbReference type="Gene3D" id="3.40.50.1970">
    <property type="match status" value="1"/>
</dbReference>
<dbReference type="GO" id="GO:1990362">
    <property type="term" value="F:butanol dehydrogenase (NAD+) activity"/>
    <property type="evidence" value="ECO:0007669"/>
    <property type="project" value="InterPro"/>
</dbReference>
<evidence type="ECO:0000256" key="1">
    <source>
        <dbReference type="ARBA" id="ARBA00023002"/>
    </source>
</evidence>
<dbReference type="GO" id="GO:0005829">
    <property type="term" value="C:cytosol"/>
    <property type="evidence" value="ECO:0007669"/>
    <property type="project" value="TreeGrafter"/>
</dbReference>
<feature type="domain" description="Alcohol dehydrogenase iron-type/glycerol dehydrogenase GldA" evidence="2">
    <location>
        <begin position="9"/>
        <end position="177"/>
    </location>
</feature>
<evidence type="ECO:0000259" key="2">
    <source>
        <dbReference type="Pfam" id="PF00465"/>
    </source>
</evidence>
<dbReference type="AlphaFoldDB" id="A0A099I5X0"/>
<evidence type="ECO:0000313" key="7">
    <source>
        <dbReference type="Proteomes" id="UP000503330"/>
    </source>
</evidence>
<dbReference type="Pfam" id="PF00465">
    <property type="entry name" value="Fe-ADH"/>
    <property type="match status" value="1"/>
</dbReference>
<dbReference type="SUPFAM" id="SSF56796">
    <property type="entry name" value="Dehydroquinate synthase-like"/>
    <property type="match status" value="1"/>
</dbReference>
<reference evidence="5 7" key="2">
    <citation type="submission" date="2020-02" db="EMBL/GenBank/DDBJ databases">
        <authorList>
            <person name="Kociolek L.K."/>
            <person name="Ozer E.A."/>
        </authorList>
    </citation>
    <scope>NUCLEOTIDE SEQUENCE [LARGE SCALE GENOMIC DNA]</scope>
    <source>
        <strain evidence="5 7">ATCC 14501</strain>
    </source>
</reference>
<evidence type="ECO:0000313" key="6">
    <source>
        <dbReference type="Proteomes" id="UP000030008"/>
    </source>
</evidence>
<dbReference type="Proteomes" id="UP000030008">
    <property type="component" value="Unassembled WGS sequence"/>
</dbReference>
<dbReference type="GO" id="GO:0046872">
    <property type="term" value="F:metal ion binding"/>
    <property type="evidence" value="ECO:0007669"/>
    <property type="project" value="InterPro"/>
</dbReference>
<dbReference type="CDD" id="cd08187">
    <property type="entry name" value="BDH"/>
    <property type="match status" value="1"/>
</dbReference>
<dbReference type="RefSeq" id="WP_002607280.1">
    <property type="nucleotide sequence ID" value="NZ_BAAACC010000020.1"/>
</dbReference>
<dbReference type="PANTHER" id="PTHR43633">
    <property type="entry name" value="ALCOHOL DEHYDROGENASE YQHD"/>
    <property type="match status" value="1"/>
</dbReference>
<organism evidence="4 6">
    <name type="scientific">Clostridium innocuum</name>
    <dbReference type="NCBI Taxonomy" id="1522"/>
    <lineage>
        <taxon>Bacteria</taxon>
        <taxon>Bacillati</taxon>
        <taxon>Bacillota</taxon>
        <taxon>Clostridia</taxon>
        <taxon>Eubacteriales</taxon>
        <taxon>Clostridiaceae</taxon>
        <taxon>Clostridium</taxon>
    </lineage>
</organism>
<dbReference type="InterPro" id="IPR056798">
    <property type="entry name" value="ADH_Fe_C"/>
</dbReference>
<sequence>MENFIYDIPTKVYFGKGQLQQLHTIMKEFGERVLLVYGGGSIRRNGIYDEAVTELHTAGKKYVELFGVEPNPSLTTVEKGVALCRRENVDVIVAIGGGSVIDCAKVVSAAVCSTLSPWELVLHPQEIKKAIPVIAVLTIAATGSEMDHIAVITNPDTKEKIGTRNPLLRPRAAILDPTFTFSVNRYQSACGVADIMSHTMESYFAREDAGLQNRFAEGILKICTAYGPLVLKEPDNYEARANLMWAASWAINDMLKLGHMTQWSVHPMEHPLSAFYSVTHGEGLAVLTPHWMEYVLSEDTVDMFARFAREIWQVTEKDPWDMAREGIECLRSFYKQLHLRSSLGELGIDDTHFDAMAQDAAKQTVNGFVSLSAEDVKNIYRNSL</sequence>
<dbReference type="EMBL" id="CP048838">
    <property type="protein sequence ID" value="QJA01475.1"/>
    <property type="molecule type" value="Genomic_DNA"/>
</dbReference>
<gene>
    <name evidence="4" type="ORF">CIAN88_13460</name>
    <name evidence="5" type="ORF">G4D54_03085</name>
</gene>
<dbReference type="FunFam" id="3.40.50.1970:FF:000003">
    <property type="entry name" value="Alcohol dehydrogenase, iron-containing"/>
    <property type="match status" value="1"/>
</dbReference>
<dbReference type="PROSITE" id="PS00060">
    <property type="entry name" value="ADH_IRON_2"/>
    <property type="match status" value="1"/>
</dbReference>
<protein>
    <submittedName>
        <fullName evidence="4">Butanol dehydrogenase</fullName>
    </submittedName>
    <submittedName>
        <fullName evidence="5">Iron-containing alcohol dehydrogenase</fullName>
    </submittedName>
</protein>
<proteinExistence type="predicted"/>
<feature type="domain" description="Fe-containing alcohol dehydrogenase-like C-terminal" evidence="3">
    <location>
        <begin position="191"/>
        <end position="383"/>
    </location>
</feature>
<dbReference type="InterPro" id="IPR001670">
    <property type="entry name" value="ADH_Fe/GldA"/>
</dbReference>
<reference evidence="4 6" key="1">
    <citation type="submission" date="2014-08" db="EMBL/GenBank/DDBJ databases">
        <title>Clostridium innocuum, an unnegligible vancomycin-resistant pathogen causing extra-intestinal infections.</title>
        <authorList>
            <person name="Feng Y."/>
            <person name="Chiu C.-H."/>
        </authorList>
    </citation>
    <scope>NUCLEOTIDE SEQUENCE [LARGE SCALE GENOMIC DNA]</scope>
    <source>
        <strain evidence="4 6">AN88</strain>
    </source>
</reference>
<accession>A0A099I5X0</accession>
<dbReference type="Gene3D" id="1.20.1090.10">
    <property type="entry name" value="Dehydroquinate synthase-like - alpha domain"/>
    <property type="match status" value="1"/>
</dbReference>
<dbReference type="GeneID" id="61924488"/>
<dbReference type="Proteomes" id="UP000503330">
    <property type="component" value="Chromosome"/>
</dbReference>
<dbReference type="InterPro" id="IPR018211">
    <property type="entry name" value="ADH_Fe_CS"/>
</dbReference>
<evidence type="ECO:0000313" key="4">
    <source>
        <dbReference type="EMBL" id="KGJ52677.1"/>
    </source>
</evidence>
<dbReference type="GO" id="GO:0008106">
    <property type="term" value="F:alcohol dehydrogenase (NADP+) activity"/>
    <property type="evidence" value="ECO:0007669"/>
    <property type="project" value="TreeGrafter"/>
</dbReference>
<dbReference type="EMBL" id="JQIF01000057">
    <property type="protein sequence ID" value="KGJ52677.1"/>
    <property type="molecule type" value="Genomic_DNA"/>
</dbReference>
<dbReference type="GO" id="GO:1990002">
    <property type="term" value="F:methylglyoxal reductase (NADPH) (acetol producing) activity"/>
    <property type="evidence" value="ECO:0007669"/>
    <property type="project" value="TreeGrafter"/>
</dbReference>
<evidence type="ECO:0000259" key="3">
    <source>
        <dbReference type="Pfam" id="PF25137"/>
    </source>
</evidence>
<dbReference type="InterPro" id="IPR044731">
    <property type="entry name" value="BDH-like"/>
</dbReference>
<keyword evidence="1" id="KW-0560">Oxidoreductase</keyword>
<dbReference type="Pfam" id="PF25137">
    <property type="entry name" value="ADH_Fe_C"/>
    <property type="match status" value="1"/>
</dbReference>
<evidence type="ECO:0000313" key="5">
    <source>
        <dbReference type="EMBL" id="QJA01475.1"/>
    </source>
</evidence>